<reference evidence="1 2" key="1">
    <citation type="journal article" date="2021" name="Commun. Biol.">
        <title>The genome of Shorea leprosula (Dipterocarpaceae) highlights the ecological relevance of drought in aseasonal tropical rainforests.</title>
        <authorList>
            <person name="Ng K.K.S."/>
            <person name="Kobayashi M.J."/>
            <person name="Fawcett J.A."/>
            <person name="Hatakeyama M."/>
            <person name="Paape T."/>
            <person name="Ng C.H."/>
            <person name="Ang C.C."/>
            <person name="Tnah L.H."/>
            <person name="Lee C.T."/>
            <person name="Nishiyama T."/>
            <person name="Sese J."/>
            <person name="O'Brien M.J."/>
            <person name="Copetti D."/>
            <person name="Mohd Noor M.I."/>
            <person name="Ong R.C."/>
            <person name="Putra M."/>
            <person name="Sireger I.Z."/>
            <person name="Indrioko S."/>
            <person name="Kosugi Y."/>
            <person name="Izuno A."/>
            <person name="Isagi Y."/>
            <person name="Lee S.L."/>
            <person name="Shimizu K.K."/>
        </authorList>
    </citation>
    <scope>NUCLEOTIDE SEQUENCE [LARGE SCALE GENOMIC DNA]</scope>
    <source>
        <strain evidence="1">214</strain>
    </source>
</reference>
<gene>
    <name evidence="1" type="ORF">SLEP1_g60228</name>
</gene>
<accession>A0AAV5MUQ3</accession>
<protein>
    <recommendedName>
        <fullName evidence="3">Alcohol dehydrogenase</fullName>
    </recommendedName>
</protein>
<evidence type="ECO:0000313" key="1">
    <source>
        <dbReference type="EMBL" id="GKV53711.1"/>
    </source>
</evidence>
<sequence>EPRSSFVEGARDVAFLDAMLESGEKNGALVHVKKF</sequence>
<evidence type="ECO:0008006" key="3">
    <source>
        <dbReference type="Google" id="ProtNLM"/>
    </source>
</evidence>
<dbReference type="AlphaFoldDB" id="A0AAV5MUQ3"/>
<proteinExistence type="predicted"/>
<organism evidence="1 2">
    <name type="scientific">Rubroshorea leprosula</name>
    <dbReference type="NCBI Taxonomy" id="152421"/>
    <lineage>
        <taxon>Eukaryota</taxon>
        <taxon>Viridiplantae</taxon>
        <taxon>Streptophyta</taxon>
        <taxon>Embryophyta</taxon>
        <taxon>Tracheophyta</taxon>
        <taxon>Spermatophyta</taxon>
        <taxon>Magnoliopsida</taxon>
        <taxon>eudicotyledons</taxon>
        <taxon>Gunneridae</taxon>
        <taxon>Pentapetalae</taxon>
        <taxon>rosids</taxon>
        <taxon>malvids</taxon>
        <taxon>Malvales</taxon>
        <taxon>Dipterocarpaceae</taxon>
        <taxon>Rubroshorea</taxon>
    </lineage>
</organism>
<feature type="non-terminal residue" evidence="1">
    <location>
        <position position="1"/>
    </location>
</feature>
<name>A0AAV5MUQ3_9ROSI</name>
<comment type="caution">
    <text evidence="1">The sequence shown here is derived from an EMBL/GenBank/DDBJ whole genome shotgun (WGS) entry which is preliminary data.</text>
</comment>
<dbReference type="EMBL" id="BPVZ01001738">
    <property type="protein sequence ID" value="GKV53711.1"/>
    <property type="molecule type" value="Genomic_DNA"/>
</dbReference>
<keyword evidence="2" id="KW-1185">Reference proteome</keyword>
<evidence type="ECO:0000313" key="2">
    <source>
        <dbReference type="Proteomes" id="UP001054252"/>
    </source>
</evidence>
<dbReference type="Proteomes" id="UP001054252">
    <property type="component" value="Unassembled WGS sequence"/>
</dbReference>